<keyword evidence="3" id="KW-1185">Reference proteome</keyword>
<name>A0A6A1URR6_9ROSI</name>
<proteinExistence type="predicted"/>
<comment type="caution">
    <text evidence="2">The sequence shown here is derived from an EMBL/GenBank/DDBJ whole genome shotgun (WGS) entry which is preliminary data.</text>
</comment>
<dbReference type="AlphaFoldDB" id="A0A6A1URR6"/>
<organism evidence="2 3">
    <name type="scientific">Morella rubra</name>
    <name type="common">Chinese bayberry</name>
    <dbReference type="NCBI Taxonomy" id="262757"/>
    <lineage>
        <taxon>Eukaryota</taxon>
        <taxon>Viridiplantae</taxon>
        <taxon>Streptophyta</taxon>
        <taxon>Embryophyta</taxon>
        <taxon>Tracheophyta</taxon>
        <taxon>Spermatophyta</taxon>
        <taxon>Magnoliopsida</taxon>
        <taxon>eudicotyledons</taxon>
        <taxon>Gunneridae</taxon>
        <taxon>Pentapetalae</taxon>
        <taxon>rosids</taxon>
        <taxon>fabids</taxon>
        <taxon>Fagales</taxon>
        <taxon>Myricaceae</taxon>
        <taxon>Morella</taxon>
    </lineage>
</organism>
<feature type="region of interest" description="Disordered" evidence="1">
    <location>
        <begin position="87"/>
        <end position="132"/>
    </location>
</feature>
<dbReference type="EMBL" id="RXIC02000026">
    <property type="protein sequence ID" value="KAB1202953.1"/>
    <property type="molecule type" value="Genomic_DNA"/>
</dbReference>
<evidence type="ECO:0000313" key="3">
    <source>
        <dbReference type="Proteomes" id="UP000516437"/>
    </source>
</evidence>
<evidence type="ECO:0000313" key="2">
    <source>
        <dbReference type="EMBL" id="KAB1202953.1"/>
    </source>
</evidence>
<evidence type="ECO:0000256" key="1">
    <source>
        <dbReference type="SAM" id="MobiDB-lite"/>
    </source>
</evidence>
<dbReference type="Proteomes" id="UP000516437">
    <property type="component" value="Chromosome 8"/>
</dbReference>
<protein>
    <submittedName>
        <fullName evidence="2">Uncharacterized protein</fullName>
    </submittedName>
</protein>
<accession>A0A6A1URR6</accession>
<reference evidence="2 3" key="1">
    <citation type="journal article" date="2019" name="Plant Biotechnol. J.">
        <title>The red bayberry genome and genetic basis of sex determination.</title>
        <authorList>
            <person name="Jia H.M."/>
            <person name="Jia H.J."/>
            <person name="Cai Q.L."/>
            <person name="Wang Y."/>
            <person name="Zhao H.B."/>
            <person name="Yang W.F."/>
            <person name="Wang G.Y."/>
            <person name="Li Y.H."/>
            <person name="Zhan D.L."/>
            <person name="Shen Y.T."/>
            <person name="Niu Q.F."/>
            <person name="Chang L."/>
            <person name="Qiu J."/>
            <person name="Zhao L."/>
            <person name="Xie H.B."/>
            <person name="Fu W.Y."/>
            <person name="Jin J."/>
            <person name="Li X.W."/>
            <person name="Jiao Y."/>
            <person name="Zhou C.C."/>
            <person name="Tu T."/>
            <person name="Chai C.Y."/>
            <person name="Gao J.L."/>
            <person name="Fan L.J."/>
            <person name="van de Weg E."/>
            <person name="Wang J.Y."/>
            <person name="Gao Z.S."/>
        </authorList>
    </citation>
    <scope>NUCLEOTIDE SEQUENCE [LARGE SCALE GENOMIC DNA]</scope>
    <source>
        <tissue evidence="2">Leaves</tissue>
    </source>
</reference>
<gene>
    <name evidence="2" type="ORF">CJ030_MR8G002052</name>
</gene>
<sequence length="240" mass="26972">MLRNEKNAKGEDQILLLCWRSAAPTWNISVLFFPPPTPRVTPFHPSQTAIEKNQATKSPSIYYQPKIPRRHNKSHRRTHIHGFREPQTSCDIYQGGPQHHHPHVQQEEQQKQTRKKHGHGQTGPQVTGRRGFVTSLSYPPKHLPRLRSQLPRYVKGLMVTAPLGRTYDMPSFKLHDGTIGLARLGCWWVPQGTHGAVSVLCSARLELGLESDCSWDGSAPGWASGVFGHVWCFGGVLSDL</sequence>